<evidence type="ECO:0000259" key="4">
    <source>
        <dbReference type="PROSITE" id="PS51077"/>
    </source>
</evidence>
<keyword evidence="1" id="KW-0805">Transcription regulation</keyword>
<accession>A0A2T8HVA8</accession>
<dbReference type="EMBL" id="QDKM01000002">
    <property type="protein sequence ID" value="PVH29387.1"/>
    <property type="molecule type" value="Genomic_DNA"/>
</dbReference>
<dbReference type="InterPro" id="IPR029016">
    <property type="entry name" value="GAF-like_dom_sf"/>
</dbReference>
<gene>
    <name evidence="6" type="ORF">DDE20_04415</name>
</gene>
<dbReference type="InterPro" id="IPR014757">
    <property type="entry name" value="Tscrpt_reg_IclR_C"/>
</dbReference>
<dbReference type="InterPro" id="IPR005471">
    <property type="entry name" value="Tscrpt_reg_IclR_N"/>
</dbReference>
<evidence type="ECO:0000313" key="7">
    <source>
        <dbReference type="Proteomes" id="UP000245911"/>
    </source>
</evidence>
<protein>
    <submittedName>
        <fullName evidence="6">IclR family transcriptional regulator</fullName>
    </submittedName>
</protein>
<dbReference type="PANTHER" id="PTHR30136:SF34">
    <property type="entry name" value="TRANSCRIPTIONAL REGULATOR"/>
    <property type="match status" value="1"/>
</dbReference>
<dbReference type="InterPro" id="IPR050707">
    <property type="entry name" value="HTH_MetabolicPath_Reg"/>
</dbReference>
<evidence type="ECO:0000313" key="6">
    <source>
        <dbReference type="EMBL" id="PVH29387.1"/>
    </source>
</evidence>
<keyword evidence="7" id="KW-1185">Reference proteome</keyword>
<dbReference type="AlphaFoldDB" id="A0A2T8HVA8"/>
<dbReference type="OrthoDB" id="6057486at2"/>
<evidence type="ECO:0000259" key="5">
    <source>
        <dbReference type="PROSITE" id="PS51078"/>
    </source>
</evidence>
<dbReference type="PROSITE" id="PS51077">
    <property type="entry name" value="HTH_ICLR"/>
    <property type="match status" value="1"/>
</dbReference>
<dbReference type="SUPFAM" id="SSF55781">
    <property type="entry name" value="GAF domain-like"/>
    <property type="match status" value="1"/>
</dbReference>
<evidence type="ECO:0000256" key="1">
    <source>
        <dbReference type="ARBA" id="ARBA00023015"/>
    </source>
</evidence>
<organism evidence="6 7">
    <name type="scientific">Pararhodobacter oceanensis</name>
    <dbReference type="NCBI Taxonomy" id="2172121"/>
    <lineage>
        <taxon>Bacteria</taxon>
        <taxon>Pseudomonadati</taxon>
        <taxon>Pseudomonadota</taxon>
        <taxon>Alphaproteobacteria</taxon>
        <taxon>Rhodobacterales</taxon>
        <taxon>Paracoccaceae</taxon>
        <taxon>Pararhodobacter</taxon>
    </lineage>
</organism>
<dbReference type="Proteomes" id="UP000245911">
    <property type="component" value="Unassembled WGS sequence"/>
</dbReference>
<dbReference type="InterPro" id="IPR036388">
    <property type="entry name" value="WH-like_DNA-bd_sf"/>
</dbReference>
<dbReference type="Gene3D" id="1.10.10.10">
    <property type="entry name" value="Winged helix-like DNA-binding domain superfamily/Winged helix DNA-binding domain"/>
    <property type="match status" value="1"/>
</dbReference>
<dbReference type="Gene3D" id="3.30.450.40">
    <property type="match status" value="1"/>
</dbReference>
<proteinExistence type="predicted"/>
<sequence length="259" mass="28350">MILYQRLDQDDKEVSSTFAKGLSVITAFDGSNRELTISEIATKLQLNRAAIRRLIRTLEQLGFVSHDRGRYQLTPRVLRLSRGFLETRSIPQVVQPVLRRVSHEIGESVSLAMPDGDEAVYVAHAFVPNRFSLNMVTVGSRVPAAPTAVGRAILAFLEPEDREAILDSLSLSAHTANTLVGRKELAAALDTIRRCGYSLSASEYVEGVSSLALPVFGGERQVLGAVSIVFPSGQYEEQELKDRVFGLLQRAAEDIGAVL</sequence>
<dbReference type="SMART" id="SM00346">
    <property type="entry name" value="HTH_ICLR"/>
    <property type="match status" value="1"/>
</dbReference>
<dbReference type="InterPro" id="IPR036390">
    <property type="entry name" value="WH_DNA-bd_sf"/>
</dbReference>
<dbReference type="Pfam" id="PF09339">
    <property type="entry name" value="HTH_IclR"/>
    <property type="match status" value="1"/>
</dbReference>
<dbReference type="Pfam" id="PF01614">
    <property type="entry name" value="IclR_C"/>
    <property type="match status" value="1"/>
</dbReference>
<dbReference type="PROSITE" id="PS51078">
    <property type="entry name" value="ICLR_ED"/>
    <property type="match status" value="1"/>
</dbReference>
<dbReference type="GO" id="GO:0045892">
    <property type="term" value="P:negative regulation of DNA-templated transcription"/>
    <property type="evidence" value="ECO:0007669"/>
    <property type="project" value="TreeGrafter"/>
</dbReference>
<feature type="domain" description="IclR-ED" evidence="5">
    <location>
        <begin position="76"/>
        <end position="259"/>
    </location>
</feature>
<dbReference type="GO" id="GO:0003700">
    <property type="term" value="F:DNA-binding transcription factor activity"/>
    <property type="evidence" value="ECO:0007669"/>
    <property type="project" value="TreeGrafter"/>
</dbReference>
<reference evidence="6 7" key="1">
    <citation type="submission" date="2018-04" db="EMBL/GenBank/DDBJ databases">
        <title>Pararhodobacter oceanense sp. nov., isolated from marine intertidal sediment.</title>
        <authorList>
            <person name="Wang X.-L."/>
            <person name="Du Z.-J."/>
        </authorList>
    </citation>
    <scope>NUCLEOTIDE SEQUENCE [LARGE SCALE GENOMIC DNA]</scope>
    <source>
        <strain evidence="6 7">AM505</strain>
    </source>
</reference>
<dbReference type="RefSeq" id="WP_116557271.1">
    <property type="nucleotide sequence ID" value="NZ_JBLWXM010000007.1"/>
</dbReference>
<keyword evidence="3" id="KW-0804">Transcription</keyword>
<dbReference type="PANTHER" id="PTHR30136">
    <property type="entry name" value="HELIX-TURN-HELIX TRANSCRIPTIONAL REGULATOR, ICLR FAMILY"/>
    <property type="match status" value="1"/>
</dbReference>
<evidence type="ECO:0000256" key="3">
    <source>
        <dbReference type="ARBA" id="ARBA00023163"/>
    </source>
</evidence>
<name>A0A2T8HVA8_9RHOB</name>
<keyword evidence="2" id="KW-0238">DNA-binding</keyword>
<dbReference type="SUPFAM" id="SSF46785">
    <property type="entry name" value="Winged helix' DNA-binding domain"/>
    <property type="match status" value="1"/>
</dbReference>
<evidence type="ECO:0000256" key="2">
    <source>
        <dbReference type="ARBA" id="ARBA00023125"/>
    </source>
</evidence>
<comment type="caution">
    <text evidence="6">The sequence shown here is derived from an EMBL/GenBank/DDBJ whole genome shotgun (WGS) entry which is preliminary data.</text>
</comment>
<dbReference type="GO" id="GO:0003677">
    <property type="term" value="F:DNA binding"/>
    <property type="evidence" value="ECO:0007669"/>
    <property type="project" value="UniProtKB-KW"/>
</dbReference>
<feature type="domain" description="HTH iclR-type" evidence="4">
    <location>
        <begin position="15"/>
        <end position="75"/>
    </location>
</feature>